<dbReference type="Gramene" id="OBART08G12560.1">
    <property type="protein sequence ID" value="OBART08G12560.1"/>
    <property type="gene ID" value="OBART08G12560"/>
</dbReference>
<dbReference type="EnsemblPlants" id="OBART08G12560.1">
    <property type="protein sequence ID" value="OBART08G12560.1"/>
    <property type="gene ID" value="OBART08G12560"/>
</dbReference>
<organism evidence="2">
    <name type="scientific">Oryza barthii</name>
    <dbReference type="NCBI Taxonomy" id="65489"/>
    <lineage>
        <taxon>Eukaryota</taxon>
        <taxon>Viridiplantae</taxon>
        <taxon>Streptophyta</taxon>
        <taxon>Embryophyta</taxon>
        <taxon>Tracheophyta</taxon>
        <taxon>Spermatophyta</taxon>
        <taxon>Magnoliopsida</taxon>
        <taxon>Liliopsida</taxon>
        <taxon>Poales</taxon>
        <taxon>Poaceae</taxon>
        <taxon>BOP clade</taxon>
        <taxon>Oryzoideae</taxon>
        <taxon>Oryzeae</taxon>
        <taxon>Oryzinae</taxon>
        <taxon>Oryza</taxon>
    </lineage>
</organism>
<protein>
    <submittedName>
        <fullName evidence="2">Uncharacterized protein</fullName>
    </submittedName>
</protein>
<accession>A0A0D3GZK3</accession>
<feature type="region of interest" description="Disordered" evidence="1">
    <location>
        <begin position="76"/>
        <end position="96"/>
    </location>
</feature>
<name>A0A0D3GZK3_9ORYZ</name>
<feature type="compositionally biased region" description="Basic and acidic residues" evidence="1">
    <location>
        <begin position="87"/>
        <end position="96"/>
    </location>
</feature>
<dbReference type="Proteomes" id="UP000026960">
    <property type="component" value="Chromosome 8"/>
</dbReference>
<evidence type="ECO:0000313" key="2">
    <source>
        <dbReference type="EnsemblPlants" id="OBART08G12560.1"/>
    </source>
</evidence>
<dbReference type="AlphaFoldDB" id="A0A0D3GZK3"/>
<evidence type="ECO:0000313" key="3">
    <source>
        <dbReference type="Proteomes" id="UP000026960"/>
    </source>
</evidence>
<evidence type="ECO:0000256" key="1">
    <source>
        <dbReference type="SAM" id="MobiDB-lite"/>
    </source>
</evidence>
<proteinExistence type="predicted"/>
<reference evidence="2" key="1">
    <citation type="journal article" date="2009" name="Rice">
        <title>De Novo Next Generation Sequencing of Plant Genomes.</title>
        <authorList>
            <person name="Rounsley S."/>
            <person name="Marri P.R."/>
            <person name="Yu Y."/>
            <person name="He R."/>
            <person name="Sisneros N."/>
            <person name="Goicoechea J.L."/>
            <person name="Lee S.J."/>
            <person name="Angelova A."/>
            <person name="Kudrna D."/>
            <person name="Luo M."/>
            <person name="Affourtit J."/>
            <person name="Desany B."/>
            <person name="Knight J."/>
            <person name="Niazi F."/>
            <person name="Egholm M."/>
            <person name="Wing R.A."/>
        </authorList>
    </citation>
    <scope>NUCLEOTIDE SEQUENCE [LARGE SCALE GENOMIC DNA]</scope>
    <source>
        <strain evidence="2">cv. IRGC 105608</strain>
    </source>
</reference>
<sequence>MAAYENGNRGPLKWFASKNYFSRADYLSLFTRPTGLSLSISSKHVCARRSWRLSTRKEAAAAEEMEELTAVRVHKDEEEPAAVGGSARKEAAAASK</sequence>
<dbReference type="HOGENOM" id="CLU_2363167_0_0_1"/>
<reference evidence="2" key="2">
    <citation type="submission" date="2015-03" db="UniProtKB">
        <authorList>
            <consortium name="EnsemblPlants"/>
        </authorList>
    </citation>
    <scope>IDENTIFICATION</scope>
</reference>
<dbReference type="PaxDb" id="65489-OBART08G12560.1"/>
<keyword evidence="3" id="KW-1185">Reference proteome</keyword>